<comment type="similarity">
    <text evidence="1">Belongs to the LysR transcriptional regulatory family.</text>
</comment>
<gene>
    <name evidence="6" type="primary">gltC_1</name>
    <name evidence="6" type="ORF">DUPY_05930</name>
</gene>
<dbReference type="SUPFAM" id="SSF53850">
    <property type="entry name" value="Periplasmic binding protein-like II"/>
    <property type="match status" value="1"/>
</dbReference>
<dbReference type="Gene3D" id="1.10.10.10">
    <property type="entry name" value="Winged helix-like DNA-binding domain superfamily/Winged helix DNA-binding domain"/>
    <property type="match status" value="1"/>
</dbReference>
<dbReference type="InterPro" id="IPR036388">
    <property type="entry name" value="WH-like_DNA-bd_sf"/>
</dbReference>
<dbReference type="AlphaFoldDB" id="A0A1E7X6J6"/>
<proteinExistence type="inferred from homology"/>
<name>A0A1E7X6J6_9BURK</name>
<dbReference type="PRINTS" id="PR00039">
    <property type="entry name" value="HTHLYSR"/>
</dbReference>
<dbReference type="PROSITE" id="PS50931">
    <property type="entry name" value="HTH_LYSR"/>
    <property type="match status" value="1"/>
</dbReference>
<evidence type="ECO:0000313" key="7">
    <source>
        <dbReference type="Proteomes" id="UP000175989"/>
    </source>
</evidence>
<keyword evidence="3" id="KW-0238">DNA-binding</keyword>
<dbReference type="InterPro" id="IPR000847">
    <property type="entry name" value="LysR_HTH_N"/>
</dbReference>
<dbReference type="InterPro" id="IPR005119">
    <property type="entry name" value="LysR_subst-bd"/>
</dbReference>
<dbReference type="Proteomes" id="UP000175989">
    <property type="component" value="Unassembled WGS sequence"/>
</dbReference>
<dbReference type="PANTHER" id="PTHR30419:SF24">
    <property type="entry name" value="HTH-TYPE TRANSCRIPTIONAL REGULATOR CZCR"/>
    <property type="match status" value="1"/>
</dbReference>
<protein>
    <submittedName>
        <fullName evidence="6">HTH-type transcriptional regulator GltC</fullName>
    </submittedName>
</protein>
<comment type="caution">
    <text evidence="6">The sequence shown here is derived from an EMBL/GenBank/DDBJ whole genome shotgun (WGS) entry which is preliminary data.</text>
</comment>
<evidence type="ECO:0000313" key="6">
    <source>
        <dbReference type="EMBL" id="OFA08700.1"/>
    </source>
</evidence>
<dbReference type="GO" id="GO:0003700">
    <property type="term" value="F:DNA-binding transcription factor activity"/>
    <property type="evidence" value="ECO:0007669"/>
    <property type="project" value="InterPro"/>
</dbReference>
<dbReference type="Pfam" id="PF00126">
    <property type="entry name" value="HTH_1"/>
    <property type="match status" value="1"/>
</dbReference>
<dbReference type="Gene3D" id="3.40.190.290">
    <property type="match status" value="1"/>
</dbReference>
<dbReference type="Pfam" id="PF03466">
    <property type="entry name" value="LysR_substrate"/>
    <property type="match status" value="1"/>
</dbReference>
<evidence type="ECO:0000259" key="5">
    <source>
        <dbReference type="PROSITE" id="PS50931"/>
    </source>
</evidence>
<keyword evidence="2" id="KW-0805">Transcription regulation</keyword>
<evidence type="ECO:0000256" key="3">
    <source>
        <dbReference type="ARBA" id="ARBA00023125"/>
    </source>
</evidence>
<dbReference type="GO" id="GO:0005829">
    <property type="term" value="C:cytosol"/>
    <property type="evidence" value="ECO:0007669"/>
    <property type="project" value="TreeGrafter"/>
</dbReference>
<evidence type="ECO:0000256" key="4">
    <source>
        <dbReference type="ARBA" id="ARBA00023163"/>
    </source>
</evidence>
<evidence type="ECO:0000256" key="1">
    <source>
        <dbReference type="ARBA" id="ARBA00009437"/>
    </source>
</evidence>
<dbReference type="FunFam" id="1.10.10.10:FF:000001">
    <property type="entry name" value="LysR family transcriptional regulator"/>
    <property type="match status" value="1"/>
</dbReference>
<sequence>MNLTHWRLLLKVAETRNISRAASVLGMTQSGASQAIAQMEQALGAKMFVRDRRDVAPTGFGERVLQRAQAMLAEFDAIRVMADAERGIPASRLRIASFPSVMATVLLPLVTAFRRRHPAIEVIILEGTDHEVEQWLEDDTVDLGVVINPAPDRQVAVIGLDAWLAVVPSTHRLARRSCEAGITLHELADQPFVLATGGCHVHGASLAAQAGLVLSDVRVTVGDLGSAAVLVREGMGVSIIPESALPASTRGVRALPLQPPAWREFGLAPSRAMRTGETARAARLFLSELPVSS</sequence>
<keyword evidence="7" id="KW-1185">Reference proteome</keyword>
<dbReference type="CDD" id="cd05466">
    <property type="entry name" value="PBP2_LTTR_substrate"/>
    <property type="match status" value="1"/>
</dbReference>
<dbReference type="PANTHER" id="PTHR30419">
    <property type="entry name" value="HTH-TYPE TRANSCRIPTIONAL REGULATOR YBHD"/>
    <property type="match status" value="1"/>
</dbReference>
<organism evidence="6 7">
    <name type="scientific">Duganella phyllosphaerae</name>
    <dbReference type="NCBI Taxonomy" id="762836"/>
    <lineage>
        <taxon>Bacteria</taxon>
        <taxon>Pseudomonadati</taxon>
        <taxon>Pseudomonadota</taxon>
        <taxon>Betaproteobacteria</taxon>
        <taxon>Burkholderiales</taxon>
        <taxon>Oxalobacteraceae</taxon>
        <taxon>Telluria group</taxon>
        <taxon>Duganella</taxon>
    </lineage>
</organism>
<dbReference type="EMBL" id="LROM01000043">
    <property type="protein sequence ID" value="OFA08700.1"/>
    <property type="molecule type" value="Genomic_DNA"/>
</dbReference>
<feature type="domain" description="HTH lysR-type" evidence="5">
    <location>
        <begin position="1"/>
        <end position="58"/>
    </location>
</feature>
<reference evidence="7" key="1">
    <citation type="journal article" date="2016" name="Front. Microbiol.">
        <title>Molecular Keys to the Janthinobacterium and Duganella spp. Interaction with the Plant Pathogen Fusarium graminearum.</title>
        <authorList>
            <person name="Haack F.S."/>
            <person name="Poehlein A."/>
            <person name="Kroger C."/>
            <person name="Voigt C.A."/>
            <person name="Piepenbring M."/>
            <person name="Bode H.B."/>
            <person name="Daniel R."/>
            <person name="Schafer W."/>
            <person name="Streit W.R."/>
        </authorList>
    </citation>
    <scope>NUCLEOTIDE SEQUENCE [LARGE SCALE GENOMIC DNA]</scope>
    <source>
        <strain evidence="7">T54</strain>
    </source>
</reference>
<dbReference type="GO" id="GO:0003677">
    <property type="term" value="F:DNA binding"/>
    <property type="evidence" value="ECO:0007669"/>
    <property type="project" value="UniProtKB-KW"/>
</dbReference>
<dbReference type="SUPFAM" id="SSF46785">
    <property type="entry name" value="Winged helix' DNA-binding domain"/>
    <property type="match status" value="1"/>
</dbReference>
<evidence type="ECO:0000256" key="2">
    <source>
        <dbReference type="ARBA" id="ARBA00023015"/>
    </source>
</evidence>
<keyword evidence="4" id="KW-0804">Transcription</keyword>
<accession>A0A1E7X6J6</accession>
<dbReference type="InterPro" id="IPR050950">
    <property type="entry name" value="HTH-type_LysR_regulators"/>
</dbReference>
<dbReference type="InterPro" id="IPR036390">
    <property type="entry name" value="WH_DNA-bd_sf"/>
</dbReference>